<dbReference type="InterPro" id="IPR036271">
    <property type="entry name" value="Tet_transcr_reg_TetR-rel_C_sf"/>
</dbReference>
<dbReference type="PROSITE" id="PS50977">
    <property type="entry name" value="HTH_TETR_2"/>
    <property type="match status" value="1"/>
</dbReference>
<dbReference type="PRINTS" id="PR00455">
    <property type="entry name" value="HTHTETR"/>
</dbReference>
<evidence type="ECO:0000313" key="6">
    <source>
        <dbReference type="Proteomes" id="UP000655044"/>
    </source>
</evidence>
<name>A0A8J3S5Z1_PLARO</name>
<dbReference type="GO" id="GO:0000976">
    <property type="term" value="F:transcription cis-regulatory region binding"/>
    <property type="evidence" value="ECO:0007669"/>
    <property type="project" value="TreeGrafter"/>
</dbReference>
<protein>
    <submittedName>
        <fullName evidence="5">TetR family transcriptional regulator</fullName>
    </submittedName>
</protein>
<evidence type="ECO:0000256" key="3">
    <source>
        <dbReference type="SAM" id="MobiDB-lite"/>
    </source>
</evidence>
<dbReference type="PANTHER" id="PTHR30055:SF235">
    <property type="entry name" value="TRANSCRIPTIONAL REGULATORY PROTEIN"/>
    <property type="match status" value="1"/>
</dbReference>
<comment type="caution">
    <text evidence="5">The sequence shown here is derived from an EMBL/GenBank/DDBJ whole genome shotgun (WGS) entry which is preliminary data.</text>
</comment>
<accession>A0A8J3S5Z1</accession>
<organism evidence="5 6">
    <name type="scientific">Planobispora rosea</name>
    <dbReference type="NCBI Taxonomy" id="35762"/>
    <lineage>
        <taxon>Bacteria</taxon>
        <taxon>Bacillati</taxon>
        <taxon>Actinomycetota</taxon>
        <taxon>Actinomycetes</taxon>
        <taxon>Streptosporangiales</taxon>
        <taxon>Streptosporangiaceae</taxon>
        <taxon>Planobispora</taxon>
    </lineage>
</organism>
<dbReference type="Proteomes" id="UP000655044">
    <property type="component" value="Unassembled WGS sequence"/>
</dbReference>
<sequence length="204" mass="21734">MTEQTKRSGRRRGSGESPQTREAILAAALGAFEEKGYGGTTIRGVATAAGVDPALVMHFFGSKDGLFDAAIRGPGMPLRRLREVIDAGPPAELGERLIRRYLSLWDDPAAAPRLRAVMQAATSAPAAGQILRDFMVAEILRPLAEHLGGDDGETRAVLVASQMIGVALTRYLLHVEPMTALSTEQVTAALGPTVQRYLTGDLTI</sequence>
<dbReference type="Pfam" id="PF17920">
    <property type="entry name" value="TetR_C_16"/>
    <property type="match status" value="1"/>
</dbReference>
<keyword evidence="1 2" id="KW-0238">DNA-binding</keyword>
<evidence type="ECO:0000259" key="4">
    <source>
        <dbReference type="PROSITE" id="PS50977"/>
    </source>
</evidence>
<evidence type="ECO:0000256" key="2">
    <source>
        <dbReference type="PROSITE-ProRule" id="PRU00335"/>
    </source>
</evidence>
<dbReference type="GO" id="GO:0003700">
    <property type="term" value="F:DNA-binding transcription factor activity"/>
    <property type="evidence" value="ECO:0007669"/>
    <property type="project" value="TreeGrafter"/>
</dbReference>
<dbReference type="EMBL" id="BOOI01000058">
    <property type="protein sequence ID" value="GIH87345.1"/>
    <property type="molecule type" value="Genomic_DNA"/>
</dbReference>
<dbReference type="RefSeq" id="WP_189243448.1">
    <property type="nucleotide sequence ID" value="NZ_BMQP01000039.1"/>
</dbReference>
<feature type="domain" description="HTH tetR-type" evidence="4">
    <location>
        <begin position="18"/>
        <end position="78"/>
    </location>
</feature>
<evidence type="ECO:0000313" key="5">
    <source>
        <dbReference type="EMBL" id="GIH87345.1"/>
    </source>
</evidence>
<keyword evidence="6" id="KW-1185">Reference proteome</keyword>
<feature type="DNA-binding region" description="H-T-H motif" evidence="2">
    <location>
        <begin position="41"/>
        <end position="60"/>
    </location>
</feature>
<reference evidence="5" key="1">
    <citation type="submission" date="2021-01" db="EMBL/GenBank/DDBJ databases">
        <title>Whole genome shotgun sequence of Planobispora rosea NBRC 15558.</title>
        <authorList>
            <person name="Komaki H."/>
            <person name="Tamura T."/>
        </authorList>
    </citation>
    <scope>NUCLEOTIDE SEQUENCE</scope>
    <source>
        <strain evidence="5">NBRC 15558</strain>
    </source>
</reference>
<dbReference type="Gene3D" id="1.10.10.60">
    <property type="entry name" value="Homeodomain-like"/>
    <property type="match status" value="1"/>
</dbReference>
<dbReference type="Pfam" id="PF00440">
    <property type="entry name" value="TetR_N"/>
    <property type="match status" value="1"/>
</dbReference>
<dbReference type="AlphaFoldDB" id="A0A8J3S5Z1"/>
<dbReference type="SUPFAM" id="SSF48498">
    <property type="entry name" value="Tetracyclin repressor-like, C-terminal domain"/>
    <property type="match status" value="1"/>
</dbReference>
<proteinExistence type="predicted"/>
<gene>
    <name evidence="5" type="ORF">Pro02_57530</name>
</gene>
<dbReference type="InterPro" id="IPR041678">
    <property type="entry name" value="TetR_C_16"/>
</dbReference>
<dbReference type="SUPFAM" id="SSF46689">
    <property type="entry name" value="Homeodomain-like"/>
    <property type="match status" value="1"/>
</dbReference>
<dbReference type="InterPro" id="IPR009057">
    <property type="entry name" value="Homeodomain-like_sf"/>
</dbReference>
<evidence type="ECO:0000256" key="1">
    <source>
        <dbReference type="ARBA" id="ARBA00023125"/>
    </source>
</evidence>
<dbReference type="InterPro" id="IPR001647">
    <property type="entry name" value="HTH_TetR"/>
</dbReference>
<dbReference type="PANTHER" id="PTHR30055">
    <property type="entry name" value="HTH-TYPE TRANSCRIPTIONAL REGULATOR RUTR"/>
    <property type="match status" value="1"/>
</dbReference>
<dbReference type="Gene3D" id="1.10.357.10">
    <property type="entry name" value="Tetracycline Repressor, domain 2"/>
    <property type="match status" value="1"/>
</dbReference>
<feature type="region of interest" description="Disordered" evidence="3">
    <location>
        <begin position="1"/>
        <end position="20"/>
    </location>
</feature>
<dbReference type="InterPro" id="IPR050109">
    <property type="entry name" value="HTH-type_TetR-like_transc_reg"/>
</dbReference>